<dbReference type="eggNOG" id="ENOG5030TX1">
    <property type="taxonomic scope" value="Bacteria"/>
</dbReference>
<gene>
    <name evidence="2" type="ORF">HA49_08375</name>
</gene>
<dbReference type="STRING" id="642227.HA49_08375"/>
<reference evidence="2" key="1">
    <citation type="submission" date="2014-12" db="EMBL/GenBank/DDBJ databases">
        <title>The draft genome of the Tatumella morbirosei type strain, LMG23360T isolated from pineapple rot.</title>
        <authorList>
            <person name="Smits T.H."/>
            <person name="Palmer M."/>
            <person name="Venter S.N."/>
            <person name="Duffy B."/>
            <person name="Steenkamp E.T."/>
            <person name="Chan W.Y."/>
            <person name="Coutinho T.A."/>
            <person name="Coetzee M.P."/>
            <person name="De Maayer P."/>
        </authorList>
    </citation>
    <scope>NUCLEOTIDE SEQUENCE [LARGE SCALE GENOMIC DNA]</scope>
    <source>
        <strain evidence="2">LMG 23360</strain>
    </source>
</reference>
<proteinExistence type="predicted"/>
<evidence type="ECO:0000256" key="1">
    <source>
        <dbReference type="SAM" id="MobiDB-lite"/>
    </source>
</evidence>
<evidence type="ECO:0000313" key="2">
    <source>
        <dbReference type="EMBL" id="KGD75246.1"/>
    </source>
</evidence>
<comment type="caution">
    <text evidence="2">The sequence shown here is derived from an EMBL/GenBank/DDBJ whole genome shotgun (WGS) entry which is preliminary data.</text>
</comment>
<accession>A0A095TEA9</accession>
<name>A0A095TEA9_9GAMM</name>
<dbReference type="RefSeq" id="WP_038018836.1">
    <property type="nucleotide sequence ID" value="NZ_JPKR02000004.1"/>
</dbReference>
<evidence type="ECO:0000313" key="3">
    <source>
        <dbReference type="Proteomes" id="UP000029577"/>
    </source>
</evidence>
<organism evidence="2 3">
    <name type="scientific">Tatumella morbirosei</name>
    <dbReference type="NCBI Taxonomy" id="642227"/>
    <lineage>
        <taxon>Bacteria</taxon>
        <taxon>Pseudomonadati</taxon>
        <taxon>Pseudomonadota</taxon>
        <taxon>Gammaproteobacteria</taxon>
        <taxon>Enterobacterales</taxon>
        <taxon>Erwiniaceae</taxon>
        <taxon>Tatumella</taxon>
    </lineage>
</organism>
<keyword evidence="3" id="KW-1185">Reference proteome</keyword>
<evidence type="ECO:0008006" key="4">
    <source>
        <dbReference type="Google" id="ProtNLM"/>
    </source>
</evidence>
<dbReference type="OrthoDB" id="5673686at2"/>
<feature type="compositionally biased region" description="Basic and acidic residues" evidence="1">
    <location>
        <begin position="154"/>
        <end position="177"/>
    </location>
</feature>
<sequence length="200" mass="21610">MTNVIFTYNQEAALTAGQGGFINESGAYVITITEAALKSSSDASSQARSIEFSGETDDGRKVQYLSVWVTKKDGTDNTFGVNMIHAIMGCAGVKQLTNQMKAAGQFVAPEFAGKRVGLVLQKLLRSKNDGSDTYGLEIRMPFIAQTHQTLLEKSEGKTAEAVEKMAAGLKDKDERKKPSGNNNQSSYSNSGFDDNFDPFA</sequence>
<dbReference type="AlphaFoldDB" id="A0A095TEA9"/>
<dbReference type="Proteomes" id="UP000029577">
    <property type="component" value="Unassembled WGS sequence"/>
</dbReference>
<dbReference type="EMBL" id="JPKR02000004">
    <property type="protein sequence ID" value="KGD75246.1"/>
    <property type="molecule type" value="Genomic_DNA"/>
</dbReference>
<feature type="region of interest" description="Disordered" evidence="1">
    <location>
        <begin position="154"/>
        <end position="200"/>
    </location>
</feature>
<feature type="compositionally biased region" description="Low complexity" evidence="1">
    <location>
        <begin position="179"/>
        <end position="191"/>
    </location>
</feature>
<protein>
    <recommendedName>
        <fullName evidence="4">DUF669 domain-containing protein</fullName>
    </recommendedName>
</protein>